<feature type="chain" id="PRO_5006156800" description="SsuA/THI5-like domain-containing protein" evidence="2">
    <location>
        <begin position="26"/>
        <end position="363"/>
    </location>
</feature>
<dbReference type="InterPro" id="IPR015168">
    <property type="entry name" value="SsuA/THI5"/>
</dbReference>
<proteinExistence type="predicted"/>
<dbReference type="GO" id="GO:0009228">
    <property type="term" value="P:thiamine biosynthetic process"/>
    <property type="evidence" value="ECO:0007669"/>
    <property type="project" value="InterPro"/>
</dbReference>
<dbReference type="PANTHER" id="PTHR31528:SF15">
    <property type="entry name" value="RIBOFLAVIN-BINDING PROTEIN RIBY"/>
    <property type="match status" value="1"/>
</dbReference>
<comment type="caution">
    <text evidence="4">The sequence shown here is derived from an EMBL/GenBank/DDBJ whole genome shotgun (WGS) entry which is preliminary data.</text>
</comment>
<dbReference type="PANTHER" id="PTHR31528">
    <property type="entry name" value="4-AMINO-5-HYDROXYMETHYL-2-METHYLPYRIMIDINE PHOSPHATE SYNTHASE THI11-RELATED"/>
    <property type="match status" value="1"/>
</dbReference>
<feature type="region of interest" description="Disordered" evidence="1">
    <location>
        <begin position="26"/>
        <end position="82"/>
    </location>
</feature>
<dbReference type="Pfam" id="PF09084">
    <property type="entry name" value="NMT1"/>
    <property type="match status" value="1"/>
</dbReference>
<evidence type="ECO:0000259" key="3">
    <source>
        <dbReference type="Pfam" id="PF09084"/>
    </source>
</evidence>
<protein>
    <recommendedName>
        <fullName evidence="3">SsuA/THI5-like domain-containing protein</fullName>
    </recommendedName>
</protein>
<keyword evidence="5" id="KW-1185">Reference proteome</keyword>
<dbReference type="PROSITE" id="PS51257">
    <property type="entry name" value="PROKAR_LIPOPROTEIN"/>
    <property type="match status" value="1"/>
</dbReference>
<feature type="domain" description="SsuA/THI5-like" evidence="3">
    <location>
        <begin position="101"/>
        <end position="312"/>
    </location>
</feature>
<evidence type="ECO:0000313" key="4">
    <source>
        <dbReference type="EMBL" id="KPV51387.1"/>
    </source>
</evidence>
<dbReference type="Proteomes" id="UP000050509">
    <property type="component" value="Unassembled WGS sequence"/>
</dbReference>
<organism evidence="4 5">
    <name type="scientific">Kouleothrix aurantiaca</name>
    <dbReference type="NCBI Taxonomy" id="186479"/>
    <lineage>
        <taxon>Bacteria</taxon>
        <taxon>Bacillati</taxon>
        <taxon>Chloroflexota</taxon>
        <taxon>Chloroflexia</taxon>
        <taxon>Chloroflexales</taxon>
        <taxon>Roseiflexineae</taxon>
        <taxon>Roseiflexaceae</taxon>
        <taxon>Kouleothrix</taxon>
    </lineage>
</organism>
<accession>A0A0P9F4H5</accession>
<evidence type="ECO:0000256" key="2">
    <source>
        <dbReference type="SAM" id="SignalP"/>
    </source>
</evidence>
<dbReference type="InterPro" id="IPR027939">
    <property type="entry name" value="NMT1/THI5"/>
</dbReference>
<sequence length="363" mass="37797">MFRRLMLAVLLAGLLAACGSATPAAQPTAAPDLAPTAGPAAAAPTAAAPAAEPTAAAAPTADAQATDAPAGRATAAPAEAPTAASGQPLREIVLAMPYIPNVQFAQYYLADQKGYYAAEGLKITFDYNFETDVVQRIAQGTVQFGMASGDSVLLARANGLPVQTVATINQKFPTVFYSKADANIKTAADLKGKSVGIPGHFGASYIGLLALLYANKMQESDLNVQDIGFAQVPALTEGKVQVASGYGNNEPIQLEQQGVKLNVISVADAFPLASDGILTSEKMIAEQPEVVRGFVRATLKGMQDVIADPQAAFDTALAYIPELKTADQATQDLQRKVLAATLPYWQSDATTTSGLGFTDMKSW</sequence>
<keyword evidence="2" id="KW-0732">Signal</keyword>
<evidence type="ECO:0000313" key="5">
    <source>
        <dbReference type="Proteomes" id="UP000050509"/>
    </source>
</evidence>
<name>A0A0P9F4H5_9CHLR</name>
<feature type="signal peptide" evidence="2">
    <location>
        <begin position="1"/>
        <end position="25"/>
    </location>
</feature>
<dbReference type="Gene3D" id="3.40.190.10">
    <property type="entry name" value="Periplasmic binding protein-like II"/>
    <property type="match status" value="2"/>
</dbReference>
<dbReference type="SUPFAM" id="SSF53850">
    <property type="entry name" value="Periplasmic binding protein-like II"/>
    <property type="match status" value="1"/>
</dbReference>
<gene>
    <name evidence="4" type="ORF">SE17_21465</name>
</gene>
<dbReference type="AlphaFoldDB" id="A0A0P9F4H5"/>
<reference evidence="4 5" key="1">
    <citation type="submission" date="2015-09" db="EMBL/GenBank/DDBJ databases">
        <title>Draft genome sequence of Kouleothrix aurantiaca JCM 19913.</title>
        <authorList>
            <person name="Hemp J."/>
        </authorList>
    </citation>
    <scope>NUCLEOTIDE SEQUENCE [LARGE SCALE GENOMIC DNA]</scope>
    <source>
        <strain evidence="4 5">COM-B</strain>
    </source>
</reference>
<feature type="non-terminal residue" evidence="4">
    <location>
        <position position="363"/>
    </location>
</feature>
<dbReference type="EMBL" id="LJCR01000935">
    <property type="protein sequence ID" value="KPV51387.1"/>
    <property type="molecule type" value="Genomic_DNA"/>
</dbReference>
<evidence type="ECO:0000256" key="1">
    <source>
        <dbReference type="SAM" id="MobiDB-lite"/>
    </source>
</evidence>